<keyword evidence="2" id="KW-1185">Reference proteome</keyword>
<organism evidence="1 2">
    <name type="scientific">Gigaspora margarita</name>
    <dbReference type="NCBI Taxonomy" id="4874"/>
    <lineage>
        <taxon>Eukaryota</taxon>
        <taxon>Fungi</taxon>
        <taxon>Fungi incertae sedis</taxon>
        <taxon>Mucoromycota</taxon>
        <taxon>Glomeromycotina</taxon>
        <taxon>Glomeromycetes</taxon>
        <taxon>Diversisporales</taxon>
        <taxon>Gigasporaceae</taxon>
        <taxon>Gigaspora</taxon>
    </lineage>
</organism>
<comment type="caution">
    <text evidence="1">The sequence shown here is derived from an EMBL/GenBank/DDBJ whole genome shotgun (WGS) entry which is preliminary data.</text>
</comment>
<dbReference type="Proteomes" id="UP000789901">
    <property type="component" value="Unassembled WGS sequence"/>
</dbReference>
<dbReference type="EMBL" id="CAJVQB010025060">
    <property type="protein sequence ID" value="CAG8805461.1"/>
    <property type="molecule type" value="Genomic_DNA"/>
</dbReference>
<accession>A0ABN7VXM9</accession>
<feature type="non-terminal residue" evidence="1">
    <location>
        <position position="1"/>
    </location>
</feature>
<sequence length="60" mass="7163">MWKLHRLMCVRIRQHILEILRISKTVYFWVAISYGMQTSLSQCYDISDDGFKRDADCHAL</sequence>
<evidence type="ECO:0000313" key="2">
    <source>
        <dbReference type="Proteomes" id="UP000789901"/>
    </source>
</evidence>
<name>A0ABN7VXM9_GIGMA</name>
<feature type="non-terminal residue" evidence="1">
    <location>
        <position position="60"/>
    </location>
</feature>
<gene>
    <name evidence="1" type="ORF">GMARGA_LOCUS24097</name>
</gene>
<evidence type="ECO:0000313" key="1">
    <source>
        <dbReference type="EMBL" id="CAG8805461.1"/>
    </source>
</evidence>
<proteinExistence type="predicted"/>
<reference evidence="1 2" key="1">
    <citation type="submission" date="2021-06" db="EMBL/GenBank/DDBJ databases">
        <authorList>
            <person name="Kallberg Y."/>
            <person name="Tangrot J."/>
            <person name="Rosling A."/>
        </authorList>
    </citation>
    <scope>NUCLEOTIDE SEQUENCE [LARGE SCALE GENOMIC DNA]</scope>
    <source>
        <strain evidence="1 2">120-4 pot B 10/14</strain>
    </source>
</reference>
<protein>
    <submittedName>
        <fullName evidence="1">42018_t:CDS:1</fullName>
    </submittedName>
</protein>